<dbReference type="PROSITE" id="PS00444">
    <property type="entry name" value="POLYPRENYL_SYNTHASE_2"/>
    <property type="match status" value="1"/>
</dbReference>
<dbReference type="InterPro" id="IPR033749">
    <property type="entry name" value="Polyprenyl_synt_CS"/>
</dbReference>
<dbReference type="GO" id="GO:0097269">
    <property type="term" value="F:all-trans-decaprenyl-diphosphate synthase activity"/>
    <property type="evidence" value="ECO:0007669"/>
    <property type="project" value="EnsemblFungi"/>
</dbReference>
<name>H2AWV2_KAZAF</name>
<dbReference type="STRING" id="1071382.H2AWV2"/>
<dbReference type="GO" id="GO:0031314">
    <property type="term" value="C:extrinsic component of mitochondrial inner membrane"/>
    <property type="evidence" value="ECO:0007669"/>
    <property type="project" value="EnsemblFungi"/>
</dbReference>
<dbReference type="SUPFAM" id="SSF48576">
    <property type="entry name" value="Terpenoid synthases"/>
    <property type="match status" value="1"/>
</dbReference>
<dbReference type="GeneID" id="13884320"/>
<gene>
    <name evidence="8" type="primary">KAFR0F02550</name>
    <name evidence="8" type="ORF">KAFR_0F02550</name>
</gene>
<evidence type="ECO:0000256" key="1">
    <source>
        <dbReference type="ARBA" id="ARBA00001946"/>
    </source>
</evidence>
<evidence type="ECO:0000256" key="6">
    <source>
        <dbReference type="ARBA" id="ARBA00023229"/>
    </source>
</evidence>
<dbReference type="eggNOG" id="KOG0776">
    <property type="taxonomic scope" value="Eukaryota"/>
</dbReference>
<dbReference type="GO" id="GO:0032478">
    <property type="term" value="C:heterotetrameric polyprenyl diphosphate synthase complex"/>
    <property type="evidence" value="ECO:0007669"/>
    <property type="project" value="EnsemblFungi"/>
</dbReference>
<evidence type="ECO:0000256" key="2">
    <source>
        <dbReference type="ARBA" id="ARBA00006706"/>
    </source>
</evidence>
<evidence type="ECO:0008006" key="10">
    <source>
        <dbReference type="Google" id="ProtNLM"/>
    </source>
</evidence>
<evidence type="ECO:0000313" key="8">
    <source>
        <dbReference type="EMBL" id="CCF58852.1"/>
    </source>
</evidence>
<evidence type="ECO:0000313" key="9">
    <source>
        <dbReference type="Proteomes" id="UP000005220"/>
    </source>
</evidence>
<dbReference type="HOGENOM" id="CLU_014015_1_0_1"/>
<keyword evidence="6" id="KW-0414">Isoprene biosynthesis</keyword>
<dbReference type="PANTHER" id="PTHR12001:SF69">
    <property type="entry name" value="ALL TRANS-POLYPRENYL-DIPHOSPHATE SYNTHASE PDSS1"/>
    <property type="match status" value="1"/>
</dbReference>
<dbReference type="CDD" id="cd00685">
    <property type="entry name" value="Trans_IPPS_HT"/>
    <property type="match status" value="1"/>
</dbReference>
<dbReference type="Gene3D" id="1.10.600.10">
    <property type="entry name" value="Farnesyl Diphosphate Synthase"/>
    <property type="match status" value="1"/>
</dbReference>
<evidence type="ECO:0000256" key="5">
    <source>
        <dbReference type="ARBA" id="ARBA00022842"/>
    </source>
</evidence>
<sequence length="461" mass="51253">MSSFRGFSLVFQRNKSMYSLALTVASKLVTPKSMLHKPVALVSEEMNGLAKNIIGLIGSNTPTMNKMTSYYFETEGKKIRPLLILLLSRALSSIPIEERDNLNIDSTDFPHKTTDLEAKKSVLYANPISNFSPLHVLSGIGQINALTKEALPLPQAKYDEKRGILPKQRRLAEIVEMIHTASLLHDDVIDHADTRRGRPSVNAVFTNKMAVLAGDFLLGRATVCVSRLKNPEVIELMSECIANLVEGEVMQLHNTPEENMTRSTSFKPFTDMYFPKEEGQNSKSSISISIKSHEALIDDCFQHYLQKSFLKTGALISKACRATAILSGARQSVIESCYEFGKSLGLCFQLVDDMLDYTVSEKDLGKPAGNDLKLGLCTAPVFYAWMEDESVGSLIKRNFSKPGDIDLTLKAVQKHKGLDKTRKLAEAYRDRALNSLEQALPESDSRSALELLTNSILTRKR</sequence>
<proteinExistence type="inferred from homology"/>
<dbReference type="FunCoup" id="H2AWV2">
    <property type="interactions" value="613"/>
</dbReference>
<dbReference type="InParanoid" id="H2AWV2"/>
<dbReference type="PANTHER" id="PTHR12001">
    <property type="entry name" value="GERANYLGERANYL PYROPHOSPHATE SYNTHASE"/>
    <property type="match status" value="1"/>
</dbReference>
<keyword evidence="9" id="KW-1185">Reference proteome</keyword>
<evidence type="ECO:0000256" key="7">
    <source>
        <dbReference type="RuleBase" id="RU004466"/>
    </source>
</evidence>
<keyword evidence="3 7" id="KW-0808">Transferase</keyword>
<dbReference type="InterPro" id="IPR000092">
    <property type="entry name" value="Polyprenyl_synt"/>
</dbReference>
<accession>H2AWV2</accession>
<dbReference type="PROSITE" id="PS00723">
    <property type="entry name" value="POLYPRENYL_SYNTHASE_1"/>
    <property type="match status" value="1"/>
</dbReference>
<dbReference type="RefSeq" id="XP_003957987.1">
    <property type="nucleotide sequence ID" value="XM_003957938.1"/>
</dbReference>
<keyword evidence="4" id="KW-0479">Metal-binding</keyword>
<dbReference type="GO" id="GO:0046872">
    <property type="term" value="F:metal ion binding"/>
    <property type="evidence" value="ECO:0007669"/>
    <property type="project" value="UniProtKB-KW"/>
</dbReference>
<protein>
    <recommendedName>
        <fullName evidence="10">Hexaprenyl pyrophosphate synthase</fullName>
    </recommendedName>
</protein>
<dbReference type="Proteomes" id="UP000005220">
    <property type="component" value="Chromosome 6"/>
</dbReference>
<dbReference type="OrthoDB" id="9927103at2759"/>
<evidence type="ECO:0000256" key="3">
    <source>
        <dbReference type="ARBA" id="ARBA00022679"/>
    </source>
</evidence>
<keyword evidence="5" id="KW-0460">Magnesium</keyword>
<organism evidence="8 9">
    <name type="scientific">Kazachstania africana (strain ATCC 22294 / BCRC 22015 / CBS 2517 / CECT 1963 / NBRC 1671 / NRRL Y-8276)</name>
    <name type="common">Yeast</name>
    <name type="synonym">Kluyveromyces africanus</name>
    <dbReference type="NCBI Taxonomy" id="1071382"/>
    <lineage>
        <taxon>Eukaryota</taxon>
        <taxon>Fungi</taxon>
        <taxon>Dikarya</taxon>
        <taxon>Ascomycota</taxon>
        <taxon>Saccharomycotina</taxon>
        <taxon>Saccharomycetes</taxon>
        <taxon>Saccharomycetales</taxon>
        <taxon>Saccharomycetaceae</taxon>
        <taxon>Kazachstania</taxon>
    </lineage>
</organism>
<reference evidence="8 9" key="1">
    <citation type="journal article" date="2011" name="Proc. Natl. Acad. Sci. U.S.A.">
        <title>Evolutionary erosion of yeast sex chromosomes by mating-type switching accidents.</title>
        <authorList>
            <person name="Gordon J.L."/>
            <person name="Armisen D."/>
            <person name="Proux-Wera E."/>
            <person name="Oheigeartaigh S.S."/>
            <person name="Byrne K.P."/>
            <person name="Wolfe K.H."/>
        </authorList>
    </citation>
    <scope>NUCLEOTIDE SEQUENCE [LARGE SCALE GENOMIC DNA]</scope>
    <source>
        <strain evidence="9">ATCC 22294 / BCRC 22015 / CBS 2517 / CECT 1963 / NBRC 1671 / NRRL Y-8276</strain>
    </source>
</reference>
<dbReference type="GO" id="GO:0010142">
    <property type="term" value="P:farnesyl diphosphate biosynthetic process, mevalonate pathway"/>
    <property type="evidence" value="ECO:0007669"/>
    <property type="project" value="EnsemblFungi"/>
</dbReference>
<dbReference type="AlphaFoldDB" id="H2AWV2"/>
<dbReference type="Pfam" id="PF00348">
    <property type="entry name" value="polyprenyl_synt"/>
    <property type="match status" value="1"/>
</dbReference>
<dbReference type="InterPro" id="IPR008949">
    <property type="entry name" value="Isoprenoid_synthase_dom_sf"/>
</dbReference>
<comment type="cofactor">
    <cofactor evidence="1">
        <name>Mg(2+)</name>
        <dbReference type="ChEBI" id="CHEBI:18420"/>
    </cofactor>
</comment>
<dbReference type="GO" id="GO:0000010">
    <property type="term" value="F:heptaprenyl diphosphate synthase activity"/>
    <property type="evidence" value="ECO:0007669"/>
    <property type="project" value="EnsemblFungi"/>
</dbReference>
<dbReference type="GO" id="GO:0006744">
    <property type="term" value="P:ubiquinone biosynthetic process"/>
    <property type="evidence" value="ECO:0007669"/>
    <property type="project" value="EnsemblFungi"/>
</dbReference>
<evidence type="ECO:0000256" key="4">
    <source>
        <dbReference type="ARBA" id="ARBA00022723"/>
    </source>
</evidence>
<dbReference type="KEGG" id="kaf:KAFR_0F02550"/>
<dbReference type="SFLD" id="SFLDS00005">
    <property type="entry name" value="Isoprenoid_Synthase_Type_I"/>
    <property type="match status" value="1"/>
</dbReference>
<dbReference type="EMBL" id="HE650826">
    <property type="protein sequence ID" value="CCF58852.1"/>
    <property type="molecule type" value="Genomic_DNA"/>
</dbReference>
<comment type="similarity">
    <text evidence="2 7">Belongs to the FPP/GGPP synthase family.</text>
</comment>